<dbReference type="EMBL" id="KV426209">
    <property type="protein sequence ID" value="KZV84848.1"/>
    <property type="molecule type" value="Genomic_DNA"/>
</dbReference>
<evidence type="ECO:0000313" key="2">
    <source>
        <dbReference type="Proteomes" id="UP000077266"/>
    </source>
</evidence>
<dbReference type="InParanoid" id="A0A165DLN5"/>
<accession>A0A165DLN5</accession>
<dbReference type="Proteomes" id="UP000077266">
    <property type="component" value="Unassembled WGS sequence"/>
</dbReference>
<evidence type="ECO:0000313" key="1">
    <source>
        <dbReference type="EMBL" id="KZV84848.1"/>
    </source>
</evidence>
<protein>
    <submittedName>
        <fullName evidence="1">Uncharacterized protein</fullName>
    </submittedName>
</protein>
<keyword evidence="2" id="KW-1185">Reference proteome</keyword>
<name>A0A165DLN5_EXIGL</name>
<organism evidence="1 2">
    <name type="scientific">Exidia glandulosa HHB12029</name>
    <dbReference type="NCBI Taxonomy" id="1314781"/>
    <lineage>
        <taxon>Eukaryota</taxon>
        <taxon>Fungi</taxon>
        <taxon>Dikarya</taxon>
        <taxon>Basidiomycota</taxon>
        <taxon>Agaricomycotina</taxon>
        <taxon>Agaricomycetes</taxon>
        <taxon>Auriculariales</taxon>
        <taxon>Exidiaceae</taxon>
        <taxon>Exidia</taxon>
    </lineage>
</organism>
<dbReference type="AlphaFoldDB" id="A0A165DLN5"/>
<gene>
    <name evidence="1" type="ORF">EXIGLDRAFT_776156</name>
</gene>
<sequence>MPAMNHPRHSDCDSDLCSMLHHETILTTCGALCDRVYNAWRSGHAVDMPRLRELRVSTAPWRQDSPQNHVVGCHCARMTVSLHDIAALIQHSISFEAPKLEAVVLAGLAVIDYDFASAWSNPMRFTGRIDMEEEHDTRYAFRVPGTPCGLVGADLEKYFAL</sequence>
<proteinExistence type="predicted"/>
<reference evidence="1 2" key="1">
    <citation type="journal article" date="2016" name="Mol. Biol. Evol.">
        <title>Comparative Genomics of Early-Diverging Mushroom-Forming Fungi Provides Insights into the Origins of Lignocellulose Decay Capabilities.</title>
        <authorList>
            <person name="Nagy L.G."/>
            <person name="Riley R."/>
            <person name="Tritt A."/>
            <person name="Adam C."/>
            <person name="Daum C."/>
            <person name="Floudas D."/>
            <person name="Sun H."/>
            <person name="Yadav J.S."/>
            <person name="Pangilinan J."/>
            <person name="Larsson K.H."/>
            <person name="Matsuura K."/>
            <person name="Barry K."/>
            <person name="Labutti K."/>
            <person name="Kuo R."/>
            <person name="Ohm R.A."/>
            <person name="Bhattacharya S.S."/>
            <person name="Shirouzu T."/>
            <person name="Yoshinaga Y."/>
            <person name="Martin F.M."/>
            <person name="Grigoriev I.V."/>
            <person name="Hibbett D.S."/>
        </authorList>
    </citation>
    <scope>NUCLEOTIDE SEQUENCE [LARGE SCALE GENOMIC DNA]</scope>
    <source>
        <strain evidence="1 2">HHB12029</strain>
    </source>
</reference>